<evidence type="ECO:0000256" key="1">
    <source>
        <dbReference type="SAM" id="MobiDB-lite"/>
    </source>
</evidence>
<feature type="region of interest" description="Disordered" evidence="1">
    <location>
        <begin position="1"/>
        <end position="43"/>
    </location>
</feature>
<dbReference type="Proteomes" id="UP000008694">
    <property type="component" value="Unassembled WGS sequence"/>
</dbReference>
<name>D7LB30_ARALL</name>
<evidence type="ECO:0000313" key="2">
    <source>
        <dbReference type="EMBL" id="EFH60026.1"/>
    </source>
</evidence>
<dbReference type="Gramene" id="Al_scaffold_0003_3145">
    <property type="protein sequence ID" value="Al_scaffold_0003_3145"/>
    <property type="gene ID" value="Al_scaffold_0003_3145"/>
</dbReference>
<sequence length="214" mass="24523">MSWHKQEKQTSQEGFPISVVFRKEKGKGKRKAGSKKTKTTECVDPTKTSKKLFLEEVSGSMSPLVKDPKGGCIKKEPPSHKNTKLTLLSEKKKPEPDLDLEWSDPEEKEKENKLTATLDKLLVLCSKEDYVPRPCRPRHLASTQLDPYVWSSIVKRIVRDKILSPAAYDPFELDNPLDYTNSSTMFYLKIKNPKEQWPKGEPEYGWLTDVDCIP</sequence>
<feature type="compositionally biased region" description="Basic and acidic residues" evidence="1">
    <location>
        <begin position="1"/>
        <end position="10"/>
    </location>
</feature>
<gene>
    <name evidence="2" type="ORF">ARALYDRAFT_673948</name>
</gene>
<evidence type="ECO:0000313" key="3">
    <source>
        <dbReference type="Proteomes" id="UP000008694"/>
    </source>
</evidence>
<reference evidence="3" key="1">
    <citation type="journal article" date="2011" name="Nat. Genet.">
        <title>The Arabidopsis lyrata genome sequence and the basis of rapid genome size change.</title>
        <authorList>
            <person name="Hu T.T."/>
            <person name="Pattyn P."/>
            <person name="Bakker E.G."/>
            <person name="Cao J."/>
            <person name="Cheng J.-F."/>
            <person name="Clark R.M."/>
            <person name="Fahlgren N."/>
            <person name="Fawcett J.A."/>
            <person name="Grimwood J."/>
            <person name="Gundlach H."/>
            <person name="Haberer G."/>
            <person name="Hollister J.D."/>
            <person name="Ossowski S."/>
            <person name="Ottilar R.P."/>
            <person name="Salamov A.A."/>
            <person name="Schneeberger K."/>
            <person name="Spannagl M."/>
            <person name="Wang X."/>
            <person name="Yang L."/>
            <person name="Nasrallah M.E."/>
            <person name="Bergelson J."/>
            <person name="Carrington J.C."/>
            <person name="Gaut B.S."/>
            <person name="Schmutz J."/>
            <person name="Mayer K.F.X."/>
            <person name="Van de Peer Y."/>
            <person name="Grigoriev I.V."/>
            <person name="Nordborg M."/>
            <person name="Weigel D."/>
            <person name="Guo Y.-L."/>
        </authorList>
    </citation>
    <scope>NUCLEOTIDE SEQUENCE [LARGE SCALE GENOMIC DNA]</scope>
    <source>
        <strain evidence="3">cv. MN47</strain>
    </source>
</reference>
<protein>
    <submittedName>
        <fullName evidence="2">Predicted protein</fullName>
    </submittedName>
</protein>
<keyword evidence="3" id="KW-1185">Reference proteome</keyword>
<proteinExistence type="predicted"/>
<feature type="compositionally biased region" description="Basic residues" evidence="1">
    <location>
        <begin position="24"/>
        <end position="37"/>
    </location>
</feature>
<dbReference type="AlphaFoldDB" id="D7LB30"/>
<dbReference type="HOGENOM" id="CLU_1290535_0_0_1"/>
<organism evidence="3">
    <name type="scientific">Arabidopsis lyrata subsp. lyrata</name>
    <name type="common">Lyre-leaved rock-cress</name>
    <dbReference type="NCBI Taxonomy" id="81972"/>
    <lineage>
        <taxon>Eukaryota</taxon>
        <taxon>Viridiplantae</taxon>
        <taxon>Streptophyta</taxon>
        <taxon>Embryophyta</taxon>
        <taxon>Tracheophyta</taxon>
        <taxon>Spermatophyta</taxon>
        <taxon>Magnoliopsida</taxon>
        <taxon>eudicotyledons</taxon>
        <taxon>Gunneridae</taxon>
        <taxon>Pentapetalae</taxon>
        <taxon>rosids</taxon>
        <taxon>malvids</taxon>
        <taxon>Brassicales</taxon>
        <taxon>Brassicaceae</taxon>
        <taxon>Camelineae</taxon>
        <taxon>Arabidopsis</taxon>
    </lineage>
</organism>
<feature type="compositionally biased region" description="Basic and acidic residues" evidence="1">
    <location>
        <begin position="66"/>
        <end position="79"/>
    </location>
</feature>
<accession>D7LB30</accession>
<feature type="region of interest" description="Disordered" evidence="1">
    <location>
        <begin position="59"/>
        <end position="111"/>
    </location>
</feature>
<dbReference type="EMBL" id="GL348715">
    <property type="protein sequence ID" value="EFH60026.1"/>
    <property type="molecule type" value="Genomic_DNA"/>
</dbReference>